<sequence>MQTGKRTGRSYIDKNLIIKNNVHSKNEVESEAAKMTEAIQKGRDKTIKTKIVLPQGTYLSETIIELIKDRNYLRRKWQRTGRLDYKHLYKKMIGEVRNKIRTFRNEQ</sequence>
<dbReference type="EMBL" id="KQ414902">
    <property type="protein sequence ID" value="KOC59661.1"/>
    <property type="molecule type" value="Genomic_DNA"/>
</dbReference>
<evidence type="ECO:0000313" key="2">
    <source>
        <dbReference type="Proteomes" id="UP000053825"/>
    </source>
</evidence>
<accession>A0A0L7QMA6</accession>
<keyword evidence="2" id="KW-1185">Reference proteome</keyword>
<proteinExistence type="predicted"/>
<dbReference type="Proteomes" id="UP000053825">
    <property type="component" value="Unassembled WGS sequence"/>
</dbReference>
<gene>
    <name evidence="1" type="ORF">WH47_11091</name>
</gene>
<protein>
    <submittedName>
        <fullName evidence="1">Uncharacterized protein</fullName>
    </submittedName>
</protein>
<name>A0A0L7QMA6_9HYME</name>
<organism evidence="1 2">
    <name type="scientific">Habropoda laboriosa</name>
    <dbReference type="NCBI Taxonomy" id="597456"/>
    <lineage>
        <taxon>Eukaryota</taxon>
        <taxon>Metazoa</taxon>
        <taxon>Ecdysozoa</taxon>
        <taxon>Arthropoda</taxon>
        <taxon>Hexapoda</taxon>
        <taxon>Insecta</taxon>
        <taxon>Pterygota</taxon>
        <taxon>Neoptera</taxon>
        <taxon>Endopterygota</taxon>
        <taxon>Hymenoptera</taxon>
        <taxon>Apocrita</taxon>
        <taxon>Aculeata</taxon>
        <taxon>Apoidea</taxon>
        <taxon>Anthophila</taxon>
        <taxon>Apidae</taxon>
        <taxon>Habropoda</taxon>
    </lineage>
</organism>
<dbReference type="AlphaFoldDB" id="A0A0L7QMA6"/>
<reference evidence="1 2" key="1">
    <citation type="submission" date="2015-07" db="EMBL/GenBank/DDBJ databases">
        <title>The genome of Habropoda laboriosa.</title>
        <authorList>
            <person name="Pan H."/>
            <person name="Kapheim K."/>
        </authorList>
    </citation>
    <scope>NUCLEOTIDE SEQUENCE [LARGE SCALE GENOMIC DNA]</scope>
    <source>
        <strain evidence="1">0110345459</strain>
    </source>
</reference>
<evidence type="ECO:0000313" key="1">
    <source>
        <dbReference type="EMBL" id="KOC59661.1"/>
    </source>
</evidence>